<keyword evidence="2" id="KW-0472">Membrane</keyword>
<evidence type="ECO:0000256" key="1">
    <source>
        <dbReference type="SAM" id="MobiDB-lite"/>
    </source>
</evidence>
<evidence type="ECO:0000313" key="3">
    <source>
        <dbReference type="EMBL" id="MBD2319656.1"/>
    </source>
</evidence>
<keyword evidence="2" id="KW-0812">Transmembrane</keyword>
<evidence type="ECO:0000256" key="2">
    <source>
        <dbReference type="SAM" id="Phobius"/>
    </source>
</evidence>
<feature type="transmembrane region" description="Helical" evidence="2">
    <location>
        <begin position="28"/>
        <end position="51"/>
    </location>
</feature>
<protein>
    <submittedName>
        <fullName evidence="3">YtxH domain-containing protein</fullName>
    </submittedName>
</protein>
<dbReference type="Proteomes" id="UP000618445">
    <property type="component" value="Unassembled WGS sequence"/>
</dbReference>
<sequence length="191" mass="20483">MNHILEKSKATHFNSPVTAVLNGVKKGLLFACGFALVFMLQVTFFSAGAIASPLANIFGDQVDKVTQGVKTDMAIDKAAGITKEIGRDLRDGRTDKVIDKLADTSKDFAKEAEKRAKDLAKNVKEGTKENIGKAKDMAKDAKGKVGEGVEKTKNMVGDRANEVKENTKGLPAEAENKVDGVIDSVKNFLGQ</sequence>
<dbReference type="Gene3D" id="1.20.120.20">
    <property type="entry name" value="Apolipoprotein"/>
    <property type="match status" value="1"/>
</dbReference>
<gene>
    <name evidence="3" type="ORF">H6G05_22815</name>
</gene>
<accession>A0ABR8CH71</accession>
<reference evidence="3 4" key="1">
    <citation type="journal article" date="2020" name="ISME J.">
        <title>Comparative genomics reveals insights into cyanobacterial evolution and habitat adaptation.</title>
        <authorList>
            <person name="Chen M.Y."/>
            <person name="Teng W.K."/>
            <person name="Zhao L."/>
            <person name="Hu C.X."/>
            <person name="Zhou Y.K."/>
            <person name="Han B.P."/>
            <person name="Song L.R."/>
            <person name="Shu W.S."/>
        </authorList>
    </citation>
    <scope>NUCLEOTIDE SEQUENCE [LARGE SCALE GENOMIC DNA]</scope>
    <source>
        <strain evidence="3 4">FACHB-1050</strain>
    </source>
</reference>
<proteinExistence type="predicted"/>
<keyword evidence="2" id="KW-1133">Transmembrane helix</keyword>
<evidence type="ECO:0000313" key="4">
    <source>
        <dbReference type="Proteomes" id="UP000618445"/>
    </source>
</evidence>
<dbReference type="EMBL" id="JACJQY010000060">
    <property type="protein sequence ID" value="MBD2319656.1"/>
    <property type="molecule type" value="Genomic_DNA"/>
</dbReference>
<organism evidence="3 4">
    <name type="scientific">Phormidium tenue FACHB-1050</name>
    <dbReference type="NCBI Taxonomy" id="2692857"/>
    <lineage>
        <taxon>Bacteria</taxon>
        <taxon>Bacillati</taxon>
        <taxon>Cyanobacteriota</taxon>
        <taxon>Cyanophyceae</taxon>
        <taxon>Oscillatoriophycideae</taxon>
        <taxon>Oscillatoriales</taxon>
        <taxon>Oscillatoriaceae</taxon>
        <taxon>Phormidium</taxon>
    </lineage>
</organism>
<name>A0ABR8CH71_9CYAN</name>
<keyword evidence="4" id="KW-1185">Reference proteome</keyword>
<dbReference type="RefSeq" id="WP_190581896.1">
    <property type="nucleotide sequence ID" value="NZ_CAWPQU010000057.1"/>
</dbReference>
<dbReference type="SUPFAM" id="SSF58113">
    <property type="entry name" value="Apolipoprotein A-I"/>
    <property type="match status" value="1"/>
</dbReference>
<comment type="caution">
    <text evidence="3">The sequence shown here is derived from an EMBL/GenBank/DDBJ whole genome shotgun (WGS) entry which is preliminary data.</text>
</comment>
<feature type="region of interest" description="Disordered" evidence="1">
    <location>
        <begin position="153"/>
        <end position="172"/>
    </location>
</feature>